<dbReference type="AlphaFoldDB" id="A0A8T9ZYS3"/>
<accession>A0A8T9ZYS3</accession>
<dbReference type="InterPro" id="IPR016181">
    <property type="entry name" value="Acyl_CoA_acyltransferase"/>
</dbReference>
<dbReference type="CDD" id="cd04301">
    <property type="entry name" value="NAT_SF"/>
    <property type="match status" value="1"/>
</dbReference>
<gene>
    <name evidence="2" type="ORF">MW046_07635</name>
</gene>
<organism evidence="2 3">
    <name type="scientific">Halocatena salina</name>
    <dbReference type="NCBI Taxonomy" id="2934340"/>
    <lineage>
        <taxon>Archaea</taxon>
        <taxon>Methanobacteriati</taxon>
        <taxon>Methanobacteriota</taxon>
        <taxon>Stenosarchaea group</taxon>
        <taxon>Halobacteria</taxon>
        <taxon>Halobacteriales</taxon>
        <taxon>Natronomonadaceae</taxon>
        <taxon>Halocatena</taxon>
    </lineage>
</organism>
<dbReference type="GO" id="GO:0016747">
    <property type="term" value="F:acyltransferase activity, transferring groups other than amino-acyl groups"/>
    <property type="evidence" value="ECO:0007669"/>
    <property type="project" value="InterPro"/>
</dbReference>
<dbReference type="GeneID" id="71927908"/>
<evidence type="ECO:0000259" key="1">
    <source>
        <dbReference type="PROSITE" id="PS51186"/>
    </source>
</evidence>
<dbReference type="Pfam" id="PF00583">
    <property type="entry name" value="Acetyltransf_1"/>
    <property type="match status" value="1"/>
</dbReference>
<dbReference type="Gene3D" id="3.40.630.30">
    <property type="match status" value="1"/>
</dbReference>
<dbReference type="InterPro" id="IPR050276">
    <property type="entry name" value="MshD_Acetyltransferase"/>
</dbReference>
<evidence type="ECO:0000313" key="2">
    <source>
        <dbReference type="EMBL" id="UPM41855.1"/>
    </source>
</evidence>
<dbReference type="SUPFAM" id="SSF55729">
    <property type="entry name" value="Acyl-CoA N-acyltransferases (Nat)"/>
    <property type="match status" value="1"/>
</dbReference>
<dbReference type="KEGG" id="haad:MW046_07635"/>
<feature type="domain" description="N-acetyltransferase" evidence="1">
    <location>
        <begin position="28"/>
        <end position="173"/>
    </location>
</feature>
<sequence length="173" mass="19407">MTRIYPSEPAGQFDPPPMTFEDAAGHTVEITEYTGGDFDAFLEMYLAFDPEDRAQGIPPTTDDRIREWLDRILTEDAVNVVASTENRLVGHATLVPDGTDEYELAIFVLGEYQELGIGTKLITALLGAGQDHGIEQVWLSVERWNSAARTLYRKVGFEPSKTESFEFEMSLRL</sequence>
<dbReference type="RefSeq" id="WP_247992535.1">
    <property type="nucleotide sequence ID" value="NZ_CP096019.1"/>
</dbReference>
<reference evidence="2" key="1">
    <citation type="submission" date="2022-04" db="EMBL/GenBank/DDBJ databases">
        <title>Halocatena sp. nov., isolated from a salt lake.</title>
        <authorList>
            <person name="Cui H.-L."/>
        </authorList>
    </citation>
    <scope>NUCLEOTIDE SEQUENCE</scope>
    <source>
        <strain evidence="2">AD-1</strain>
    </source>
</reference>
<dbReference type="EMBL" id="CP096019">
    <property type="protein sequence ID" value="UPM41855.1"/>
    <property type="molecule type" value="Genomic_DNA"/>
</dbReference>
<proteinExistence type="predicted"/>
<dbReference type="Proteomes" id="UP000831768">
    <property type="component" value="Chromosome"/>
</dbReference>
<evidence type="ECO:0000313" key="3">
    <source>
        <dbReference type="Proteomes" id="UP000831768"/>
    </source>
</evidence>
<dbReference type="PROSITE" id="PS51186">
    <property type="entry name" value="GNAT"/>
    <property type="match status" value="1"/>
</dbReference>
<dbReference type="InterPro" id="IPR000182">
    <property type="entry name" value="GNAT_dom"/>
</dbReference>
<keyword evidence="3" id="KW-1185">Reference proteome</keyword>
<dbReference type="PANTHER" id="PTHR43617">
    <property type="entry name" value="L-AMINO ACID N-ACETYLTRANSFERASE"/>
    <property type="match status" value="1"/>
</dbReference>
<name>A0A8T9ZYS3_9EURY</name>
<protein>
    <submittedName>
        <fullName evidence="2">GNAT family N-acetyltransferase</fullName>
    </submittedName>
</protein>